<comment type="similarity">
    <text evidence="8">Belongs to the activator 1 small subunits family. CTF18 subfamily.</text>
</comment>
<dbReference type="SUPFAM" id="SSF52540">
    <property type="entry name" value="P-loop containing nucleoside triphosphate hydrolases"/>
    <property type="match status" value="1"/>
</dbReference>
<evidence type="ECO:0000256" key="3">
    <source>
        <dbReference type="ARBA" id="ARBA00022741"/>
    </source>
</evidence>
<gene>
    <name evidence="11" type="ORF">CALVIDRAFT_569022</name>
</gene>
<evidence type="ECO:0000256" key="5">
    <source>
        <dbReference type="ARBA" id="ARBA00023125"/>
    </source>
</evidence>
<sequence length="920" mass="102582">MAAPTISALRPNGLLDMLSDTEDLDMEVSSYRPFGAARSLLDDDVDMDELAARDASPLESYAASSLVSHTTYQGKQTMVPKNTILRETALLGTYETLGTTTRIEPLRTFVSNGLLDEENEAIRDVNPDSHTGTNVAESSSAPPDPVSTDASRRSLPSSVPRSTFVANGLLDDDDAGPSFTNLTDDALESESQELPSLSTLLGISPHWGPVSGTTFNNRTVRFRRRTNQRAKMVLQRDDNDHLHLLERPIHRLMDDLAIAALKPAAKHEEGHRKAAVEKHLWVDRYRPKRYLDLLGDDRVHRETMSWLKEWDHCVFGRKNVRRRDRENDPAEIEGYEDPYHRPYEKILLLSGPPGLGKTTLAHVLAASAGYAVHEINASDERAARIVDDRIRPTLEAGSGVGSKKPVCLVIDEIDGVGGAGGDSNAFISSLLQLTFDKPKKKTPGRRGNQKDVRPLLRPIICICNDLYAPSLRSLRQYARLVRIRAPTPLTLTNRLRDVCELEGLKADNRALSALVGVTKGDIRSCLNTLQFIQSRTVEVTESVVRSATVGMKDSELSTQQVWDDIFLPLSKKRIRKLGFVDGEEALYVSRLSFEVEATDEVERVMQGCFYHYPKARLRDSPWAIFEKAHEWLDAFDIFTGTFKGGDDPVWALREYRSYFVVAFSPLFINPGNPKAEFPQADYEAFLMAKANEEIFSAFARQLSPDVKKSFPQELFPTELLPLLNRIISPSLRTVNNQVVKAEERAVLNRLVHLMADMKLTFVQEKTEEGQLVYRLDPPIDVFITYDGKRSADVGASRFGLRQVISREVDAELERRSADVVERGKAASFFGKNASGPVQGVDVMPTSKNRGAQASMDPSEKPPLDFFGRPLAPSTKTKSTDSKPHTTSNLPATIQKFRVAYKFHEGNSAAVRRPIKISSLL</sequence>
<evidence type="ECO:0000256" key="8">
    <source>
        <dbReference type="ARBA" id="ARBA00043975"/>
    </source>
</evidence>
<dbReference type="CDD" id="cd18140">
    <property type="entry name" value="HLD_clamp_RFC"/>
    <property type="match status" value="1"/>
</dbReference>
<keyword evidence="2" id="KW-0235">DNA replication</keyword>
<organism evidence="11 12">
    <name type="scientific">Calocera viscosa (strain TUFC12733)</name>
    <dbReference type="NCBI Taxonomy" id="1330018"/>
    <lineage>
        <taxon>Eukaryota</taxon>
        <taxon>Fungi</taxon>
        <taxon>Dikarya</taxon>
        <taxon>Basidiomycota</taxon>
        <taxon>Agaricomycotina</taxon>
        <taxon>Dacrymycetes</taxon>
        <taxon>Dacrymycetales</taxon>
        <taxon>Dacrymycetaceae</taxon>
        <taxon>Calocera</taxon>
    </lineage>
</organism>
<dbReference type="GO" id="GO:0006260">
    <property type="term" value="P:DNA replication"/>
    <property type="evidence" value="ECO:0007669"/>
    <property type="project" value="UniProtKB-KW"/>
</dbReference>
<dbReference type="PANTHER" id="PTHR46765">
    <property type="entry name" value="P-LOOP CONTAINING NUCLEOSIDE TRIPHOSPHATE HYDROLASES SUPERFAMILY PROTEIN"/>
    <property type="match status" value="1"/>
</dbReference>
<dbReference type="CDD" id="cd00009">
    <property type="entry name" value="AAA"/>
    <property type="match status" value="1"/>
</dbReference>
<dbReference type="PANTHER" id="PTHR46765:SF1">
    <property type="entry name" value="P-LOOP CONTAINING NUCLEOSIDE TRIPHOSPHATE HYDROLASES SUPERFAMILY PROTEIN"/>
    <property type="match status" value="1"/>
</dbReference>
<name>A0A167GFX2_CALVF</name>
<dbReference type="GO" id="GO:0016887">
    <property type="term" value="F:ATP hydrolysis activity"/>
    <property type="evidence" value="ECO:0007669"/>
    <property type="project" value="InterPro"/>
</dbReference>
<comment type="subcellular location">
    <subcellularLocation>
        <location evidence="1">Nucleus</location>
    </subcellularLocation>
</comment>
<dbReference type="InterPro" id="IPR053016">
    <property type="entry name" value="CTF18-RFC_complex"/>
</dbReference>
<keyword evidence="7" id="KW-0131">Cell cycle</keyword>
<dbReference type="SMART" id="SM00382">
    <property type="entry name" value="AAA"/>
    <property type="match status" value="1"/>
</dbReference>
<evidence type="ECO:0000256" key="1">
    <source>
        <dbReference type="ARBA" id="ARBA00004123"/>
    </source>
</evidence>
<dbReference type="GO" id="GO:0005634">
    <property type="term" value="C:nucleus"/>
    <property type="evidence" value="ECO:0007669"/>
    <property type="project" value="UniProtKB-SubCell"/>
</dbReference>
<evidence type="ECO:0000313" key="11">
    <source>
        <dbReference type="EMBL" id="KZO90515.1"/>
    </source>
</evidence>
<dbReference type="GO" id="GO:0005524">
    <property type="term" value="F:ATP binding"/>
    <property type="evidence" value="ECO:0007669"/>
    <property type="project" value="UniProtKB-KW"/>
</dbReference>
<evidence type="ECO:0000259" key="10">
    <source>
        <dbReference type="SMART" id="SM00382"/>
    </source>
</evidence>
<dbReference type="Proteomes" id="UP000076738">
    <property type="component" value="Unassembled WGS sequence"/>
</dbReference>
<evidence type="ECO:0000313" key="12">
    <source>
        <dbReference type="Proteomes" id="UP000076738"/>
    </source>
</evidence>
<dbReference type="GO" id="GO:0003677">
    <property type="term" value="F:DNA binding"/>
    <property type="evidence" value="ECO:0007669"/>
    <property type="project" value="UniProtKB-KW"/>
</dbReference>
<dbReference type="Pfam" id="PF00004">
    <property type="entry name" value="AAA"/>
    <property type="match status" value="1"/>
</dbReference>
<keyword evidence="5" id="KW-0238">DNA-binding</keyword>
<dbReference type="InterPro" id="IPR003593">
    <property type="entry name" value="AAA+_ATPase"/>
</dbReference>
<feature type="domain" description="AAA+ ATPase" evidence="10">
    <location>
        <begin position="343"/>
        <end position="489"/>
    </location>
</feature>
<dbReference type="Gene3D" id="3.40.50.300">
    <property type="entry name" value="P-loop containing nucleotide triphosphate hydrolases"/>
    <property type="match status" value="1"/>
</dbReference>
<evidence type="ECO:0000256" key="9">
    <source>
        <dbReference type="SAM" id="MobiDB-lite"/>
    </source>
</evidence>
<proteinExistence type="inferred from homology"/>
<feature type="region of interest" description="Disordered" evidence="9">
    <location>
        <begin position="839"/>
        <end position="890"/>
    </location>
</feature>
<keyword evidence="6" id="KW-0539">Nucleus</keyword>
<reference evidence="11 12" key="1">
    <citation type="journal article" date="2016" name="Mol. Biol. Evol.">
        <title>Comparative Genomics of Early-Diverging Mushroom-Forming Fungi Provides Insights into the Origins of Lignocellulose Decay Capabilities.</title>
        <authorList>
            <person name="Nagy L.G."/>
            <person name="Riley R."/>
            <person name="Tritt A."/>
            <person name="Adam C."/>
            <person name="Daum C."/>
            <person name="Floudas D."/>
            <person name="Sun H."/>
            <person name="Yadav J.S."/>
            <person name="Pangilinan J."/>
            <person name="Larsson K.H."/>
            <person name="Matsuura K."/>
            <person name="Barry K."/>
            <person name="Labutti K."/>
            <person name="Kuo R."/>
            <person name="Ohm R.A."/>
            <person name="Bhattacharya S.S."/>
            <person name="Shirouzu T."/>
            <person name="Yoshinaga Y."/>
            <person name="Martin F.M."/>
            <person name="Grigoriev I.V."/>
            <person name="Hibbett D.S."/>
        </authorList>
    </citation>
    <scope>NUCLEOTIDE SEQUENCE [LARGE SCALE GENOMIC DNA]</scope>
    <source>
        <strain evidence="11 12">TUFC12733</strain>
    </source>
</reference>
<dbReference type="InterPro" id="IPR003959">
    <property type="entry name" value="ATPase_AAA_core"/>
</dbReference>
<protein>
    <recommendedName>
        <fullName evidence="10">AAA+ ATPase domain-containing protein</fullName>
    </recommendedName>
</protein>
<dbReference type="Gene3D" id="1.10.8.60">
    <property type="match status" value="1"/>
</dbReference>
<evidence type="ECO:0000256" key="4">
    <source>
        <dbReference type="ARBA" id="ARBA00022840"/>
    </source>
</evidence>
<accession>A0A167GFX2</accession>
<keyword evidence="12" id="KW-1185">Reference proteome</keyword>
<dbReference type="STRING" id="1330018.A0A167GFX2"/>
<dbReference type="OrthoDB" id="2195431at2759"/>
<keyword evidence="3" id="KW-0547">Nucleotide-binding</keyword>
<dbReference type="EMBL" id="KV417340">
    <property type="protein sequence ID" value="KZO90515.1"/>
    <property type="molecule type" value="Genomic_DNA"/>
</dbReference>
<keyword evidence="4" id="KW-0067">ATP-binding</keyword>
<evidence type="ECO:0000256" key="6">
    <source>
        <dbReference type="ARBA" id="ARBA00023242"/>
    </source>
</evidence>
<dbReference type="InterPro" id="IPR027417">
    <property type="entry name" value="P-loop_NTPase"/>
</dbReference>
<dbReference type="AlphaFoldDB" id="A0A167GFX2"/>
<feature type="region of interest" description="Disordered" evidence="9">
    <location>
        <begin position="119"/>
        <end position="160"/>
    </location>
</feature>
<evidence type="ECO:0000256" key="7">
    <source>
        <dbReference type="ARBA" id="ARBA00023306"/>
    </source>
</evidence>
<dbReference type="InterPro" id="IPR047854">
    <property type="entry name" value="RFC_lid"/>
</dbReference>
<feature type="compositionally biased region" description="Polar residues" evidence="9">
    <location>
        <begin position="128"/>
        <end position="141"/>
    </location>
</feature>
<evidence type="ECO:0000256" key="2">
    <source>
        <dbReference type="ARBA" id="ARBA00022705"/>
    </source>
</evidence>